<dbReference type="Proteomes" id="UP000000347">
    <property type="component" value="Chromosome"/>
</dbReference>
<dbReference type="OrthoDB" id="1714793at2"/>
<dbReference type="STRING" id="608506.COB47_0213"/>
<dbReference type="EMBL" id="CP002164">
    <property type="protein sequence ID" value="ADL41569.1"/>
    <property type="molecule type" value="Genomic_DNA"/>
</dbReference>
<evidence type="ECO:0000313" key="4">
    <source>
        <dbReference type="Proteomes" id="UP000000347"/>
    </source>
</evidence>
<keyword evidence="2" id="KW-1133">Transmembrane helix</keyword>
<keyword evidence="2" id="KW-0472">Membrane</keyword>
<keyword evidence="4" id="KW-1185">Reference proteome</keyword>
<evidence type="ECO:0000256" key="1">
    <source>
        <dbReference type="SAM" id="Coils"/>
    </source>
</evidence>
<dbReference type="AlphaFoldDB" id="D9THK4"/>
<dbReference type="HOGENOM" id="CLU_617754_0_0_9"/>
<reference evidence="3 4" key="1">
    <citation type="journal article" date="2010" name="J. Bacteriol.">
        <title>Complete genome sequence of the cellulolytic thermophile Caldicellulosiruptor obsidiansis OB47T.</title>
        <authorList>
            <person name="Elkins J.G."/>
            <person name="Lochner A."/>
            <person name="Hamilton-Brehm S.D."/>
            <person name="Davenport K.W."/>
            <person name="Podar M."/>
            <person name="Brown S.D."/>
            <person name="Land M.L."/>
            <person name="Hauser L.J."/>
            <person name="Klingeman D.M."/>
            <person name="Raman B."/>
            <person name="Goodwin L.A."/>
            <person name="Tapia R."/>
            <person name="Meincke L.J."/>
            <person name="Detter J.C."/>
            <person name="Bruce D.C."/>
            <person name="Han C.S."/>
            <person name="Palumbo A.V."/>
            <person name="Cottingham R.W."/>
            <person name="Keller M."/>
            <person name="Graham D.E."/>
        </authorList>
    </citation>
    <scope>NUCLEOTIDE SEQUENCE [LARGE SCALE GENOMIC DNA]</scope>
    <source>
        <strain evidence="4">ATCC BAA-2073 / strain OB47</strain>
    </source>
</reference>
<feature type="coiled-coil region" evidence="1">
    <location>
        <begin position="325"/>
        <end position="352"/>
    </location>
</feature>
<sequence length="443" mass="52479">MWGGFYKVEIDFSKLLWAQLLWFLLGLFFIVAVIVVAVAIKRKKAEKMRRLENLQKVEEYFETISNRILNLEDKAKFFKLLDDGQKLESKFEEVTINFKNLKEYYEGIKKSYSDSEFKTFLTIYNILKSDLDFLEKVLKDSEKALQEQIEYIKKVEIAVDGVKNKEVLKQKINDLLTRRLSDDDLKSAVEGIKRIDEKIEYFKSLGDDKKNEYINTMIQLLTKRFEEKYPLILSKSSSKALELQKEFDDLLLKLQVSSDFKKIVLAEDFLGKLMQIENEISQDFQKKMRPQKELVDRFEKIVSIYDNVGFRFYKIDLEIERVKSLLESCDSNEELEKEISELENTIFTFSREFSECRGLLENFKRFLEEAKNRLKISLSSNLFDSYYKNLKELLYECNFNEFKKRYIEYQNAVSDALFKSSSLSSSSDTIKKVIKDLFDEFFG</sequence>
<dbReference type="RefSeq" id="WP_013289575.1">
    <property type="nucleotide sequence ID" value="NC_014392.1"/>
</dbReference>
<feature type="coiled-coil region" evidence="1">
    <location>
        <begin position="37"/>
        <end position="74"/>
    </location>
</feature>
<dbReference type="KEGG" id="cob:COB47_0213"/>
<name>D9THK4_CALOO</name>
<protein>
    <submittedName>
        <fullName evidence="3">Uncharacterized protein</fullName>
    </submittedName>
</protein>
<feature type="transmembrane region" description="Helical" evidence="2">
    <location>
        <begin position="20"/>
        <end position="40"/>
    </location>
</feature>
<keyword evidence="2" id="KW-0812">Transmembrane</keyword>
<evidence type="ECO:0000256" key="2">
    <source>
        <dbReference type="SAM" id="Phobius"/>
    </source>
</evidence>
<accession>D9THK4</accession>
<organism evidence="3 4">
    <name type="scientific">Caldicellulosiruptor obsidiansis (strain ATCC BAA-2073 / JCM 16842 / OB47)</name>
    <dbReference type="NCBI Taxonomy" id="608506"/>
    <lineage>
        <taxon>Bacteria</taxon>
        <taxon>Bacillati</taxon>
        <taxon>Bacillota</taxon>
        <taxon>Bacillota incertae sedis</taxon>
        <taxon>Caldicellulosiruptorales</taxon>
        <taxon>Caldicellulosiruptoraceae</taxon>
        <taxon>Caldicellulosiruptor</taxon>
    </lineage>
</organism>
<gene>
    <name evidence="3" type="ordered locus">COB47_0213</name>
</gene>
<proteinExistence type="predicted"/>
<keyword evidence="1" id="KW-0175">Coiled coil</keyword>
<evidence type="ECO:0000313" key="3">
    <source>
        <dbReference type="EMBL" id="ADL41569.1"/>
    </source>
</evidence>